<sequence length="123" mass="13883">MEKRYLAAMKNANCAIVVASLTARQTNGIELLTKYGFKQVDKPRRNPNSDGVLNYRSMRAKVYAARDRGEYAIENGLDHDRFAFDQIDVERCTRVQSIADKANASIVISSDWRLNDIAGIDKL</sequence>
<gene>
    <name evidence="1" type="ORF">H671_21568</name>
</gene>
<dbReference type="Proteomes" id="UP000030759">
    <property type="component" value="Unassembled WGS sequence"/>
</dbReference>
<proteinExistence type="predicted"/>
<dbReference type="AlphaFoldDB" id="A0A061HUT5"/>
<organism evidence="1 2">
    <name type="scientific">Cricetulus griseus</name>
    <name type="common">Chinese hamster</name>
    <name type="synonym">Cricetulus barabensis griseus</name>
    <dbReference type="NCBI Taxonomy" id="10029"/>
    <lineage>
        <taxon>Eukaryota</taxon>
        <taxon>Metazoa</taxon>
        <taxon>Chordata</taxon>
        <taxon>Craniata</taxon>
        <taxon>Vertebrata</taxon>
        <taxon>Euteleostomi</taxon>
        <taxon>Mammalia</taxon>
        <taxon>Eutheria</taxon>
        <taxon>Euarchontoglires</taxon>
        <taxon>Glires</taxon>
        <taxon>Rodentia</taxon>
        <taxon>Myomorpha</taxon>
        <taxon>Muroidea</taxon>
        <taxon>Cricetidae</taxon>
        <taxon>Cricetinae</taxon>
        <taxon>Cricetulus</taxon>
    </lineage>
</organism>
<dbReference type="EMBL" id="KE690286">
    <property type="protein sequence ID" value="ERE48588.1"/>
    <property type="molecule type" value="Genomic_DNA"/>
</dbReference>
<name>A0A061HUT5_CRIGR</name>
<evidence type="ECO:0000313" key="2">
    <source>
        <dbReference type="Proteomes" id="UP000030759"/>
    </source>
</evidence>
<reference evidence="2" key="1">
    <citation type="journal article" date="2013" name="Nat. Biotechnol.">
        <title>Chinese hamster genome sequenced from sorted chromosomes.</title>
        <authorList>
            <person name="Brinkrolf K."/>
            <person name="Rupp O."/>
            <person name="Laux H."/>
            <person name="Kollin F."/>
            <person name="Ernst W."/>
            <person name="Linke B."/>
            <person name="Kofler R."/>
            <person name="Romand S."/>
            <person name="Hesse F."/>
            <person name="Budach W.E."/>
            <person name="Galosy S."/>
            <person name="Muller D."/>
            <person name="Noll T."/>
            <person name="Wienberg J."/>
            <person name="Jostock T."/>
            <person name="Leonard M."/>
            <person name="Grillari J."/>
            <person name="Tauch A."/>
            <person name="Goesmann A."/>
            <person name="Helk B."/>
            <person name="Mott J.E."/>
            <person name="Puhler A."/>
            <person name="Borth N."/>
        </authorList>
    </citation>
    <scope>NUCLEOTIDE SEQUENCE [LARGE SCALE GENOMIC DNA]</scope>
    <source>
        <strain evidence="2">17A/GY</strain>
    </source>
</reference>
<accession>A0A061HUT5</accession>
<feature type="non-terminal residue" evidence="1">
    <location>
        <position position="123"/>
    </location>
</feature>
<protein>
    <submittedName>
        <fullName evidence="1">Uncharacterized protein</fullName>
    </submittedName>
</protein>
<evidence type="ECO:0000313" key="1">
    <source>
        <dbReference type="EMBL" id="ERE48588.1"/>
    </source>
</evidence>